<reference evidence="2" key="1">
    <citation type="submission" date="2023-10" db="EMBL/GenBank/DDBJ databases">
        <title>Characterization and whole genome sequencing of a novel strain of Bergeyella porcorum QD2021 isolated from pig.</title>
        <authorList>
            <person name="Liu G."/>
            <person name="Chen C."/>
            <person name="Han X."/>
        </authorList>
    </citation>
    <scope>NUCLEOTIDE SEQUENCE</scope>
    <source>
        <strain evidence="2">QD2021</strain>
    </source>
</reference>
<keyword evidence="1" id="KW-0472">Membrane</keyword>
<dbReference type="AlphaFoldDB" id="A0AAU0F3I5"/>
<accession>A0AAU0F3I5</accession>
<gene>
    <name evidence="2" type="ORF">BPO_1274</name>
</gene>
<keyword evidence="3" id="KW-1185">Reference proteome</keyword>
<evidence type="ECO:0000256" key="1">
    <source>
        <dbReference type="SAM" id="Phobius"/>
    </source>
</evidence>
<dbReference type="KEGG" id="bpor:BPO_1274"/>
<dbReference type="Proteomes" id="UP001432059">
    <property type="component" value="Chromosome"/>
</dbReference>
<keyword evidence="1" id="KW-0812">Transmembrane</keyword>
<protein>
    <submittedName>
        <fullName evidence="2">Uncharacterized protein</fullName>
    </submittedName>
</protein>
<feature type="transmembrane region" description="Helical" evidence="1">
    <location>
        <begin position="89"/>
        <end position="107"/>
    </location>
</feature>
<organism evidence="2 3">
    <name type="scientific">Bergeyella porcorum</name>
    <dbReference type="NCBI Taxonomy" id="1735111"/>
    <lineage>
        <taxon>Bacteria</taxon>
        <taxon>Pseudomonadati</taxon>
        <taxon>Bacteroidota</taxon>
        <taxon>Flavobacteriia</taxon>
        <taxon>Flavobacteriales</taxon>
        <taxon>Weeksellaceae</taxon>
        <taxon>Bergeyella</taxon>
    </lineage>
</organism>
<dbReference type="EMBL" id="CP136426">
    <property type="protein sequence ID" value="WOC51921.1"/>
    <property type="molecule type" value="Genomic_DNA"/>
</dbReference>
<proteinExistence type="predicted"/>
<evidence type="ECO:0000313" key="3">
    <source>
        <dbReference type="Proteomes" id="UP001432059"/>
    </source>
</evidence>
<sequence>MKEVMVYKDTDKADVYLTQEAKSKSVNASKQDNSPFKALDFAQATADYSLSFGDLKLSKERYNEIKKNNPNITTKMDFGQEKNPLTEMFLFHFHLGAMLGSILLFLFRRMAGGGSGGGGVFSVGKV</sequence>
<evidence type="ECO:0000313" key="2">
    <source>
        <dbReference type="EMBL" id="WOC51921.1"/>
    </source>
</evidence>
<name>A0AAU0F3I5_9FLAO</name>
<keyword evidence="1" id="KW-1133">Transmembrane helix</keyword>